<dbReference type="Proteomes" id="UP001194468">
    <property type="component" value="Unassembled WGS sequence"/>
</dbReference>
<keyword evidence="8" id="KW-0687">Ribonucleoprotein</keyword>
<dbReference type="Gene3D" id="1.25.40.10">
    <property type="entry name" value="Tetratricopeptide repeat domain"/>
    <property type="match status" value="1"/>
</dbReference>
<dbReference type="PANTHER" id="PTHR14094:SF9">
    <property type="entry name" value="SIGNAL RECOGNITION PARTICLE SUBUNIT SRP72"/>
    <property type="match status" value="1"/>
</dbReference>
<feature type="compositionally biased region" description="Basic and acidic residues" evidence="9">
    <location>
        <begin position="264"/>
        <end position="274"/>
    </location>
</feature>
<dbReference type="Pfam" id="PF08492">
    <property type="entry name" value="SRP72"/>
    <property type="match status" value="1"/>
</dbReference>
<evidence type="ECO:0000256" key="4">
    <source>
        <dbReference type="ARBA" id="ARBA00018350"/>
    </source>
</evidence>
<proteinExistence type="inferred from homology"/>
<evidence type="ECO:0000256" key="2">
    <source>
        <dbReference type="ARBA" id="ARBA00004496"/>
    </source>
</evidence>
<feature type="domain" description="Signal recognition particle SRP72 subunit RNA-binding" evidence="10">
    <location>
        <begin position="243"/>
        <end position="277"/>
    </location>
</feature>
<dbReference type="GO" id="GO:0008312">
    <property type="term" value="F:7S RNA binding"/>
    <property type="evidence" value="ECO:0007669"/>
    <property type="project" value="InterPro"/>
</dbReference>
<dbReference type="GO" id="GO:0006614">
    <property type="term" value="P:SRP-dependent cotranslational protein targeting to membrane"/>
    <property type="evidence" value="ECO:0007669"/>
    <property type="project" value="InterPro"/>
</dbReference>
<gene>
    <name evidence="11" type="ORF">L210DRAFT_3409618</name>
</gene>
<dbReference type="GO" id="GO:0043022">
    <property type="term" value="F:ribosome binding"/>
    <property type="evidence" value="ECO:0007669"/>
    <property type="project" value="TreeGrafter"/>
</dbReference>
<comment type="caution">
    <text evidence="11">The sequence shown here is derived from an EMBL/GenBank/DDBJ whole genome shotgun (WGS) entry which is preliminary data.</text>
</comment>
<comment type="subcellular location">
    <subcellularLocation>
        <location evidence="2">Cytoplasm</location>
    </subcellularLocation>
    <subcellularLocation>
        <location evidence="1">Endoplasmic reticulum</location>
    </subcellularLocation>
</comment>
<evidence type="ECO:0000259" key="10">
    <source>
        <dbReference type="Pfam" id="PF08492"/>
    </source>
</evidence>
<comment type="similarity">
    <text evidence="3">Belongs to the SRP72 family.</text>
</comment>
<sequence length="323" mass="35154">MPPKPASGATPNVPRKIQPRKKQPVLLEERLKRLFASLCAQIEGGHFTNAVKTCNKSEWSLLRLHPADTDALQTKLFLLLQTEQYDTALSLIAETTSGDGPDYTFEEAYAMYRLHREEEAAAALGKIKGSVKDHRGVLHLEAQLNYRQGSYQTSLDLYNELLETAEPQSEEYSDILTNLTASQKHLDFINTAFLHALDALPSSIASTIETSPPPSVQPTVHLGSPSAFLTQQSLYDSAITNEVKEVRMKRVPKGVIPGVTPAPDPERWLKKSERSSFGSSGRKRRGAGGATQGVVLENTPAQGHSGKASGGGGSSHTKGKKKK</sequence>
<dbReference type="EMBL" id="WHUW01000026">
    <property type="protein sequence ID" value="KAF8435176.1"/>
    <property type="molecule type" value="Genomic_DNA"/>
</dbReference>
<dbReference type="InterPro" id="IPR013699">
    <property type="entry name" value="Signal_recog_part_SRP72_RNA-bd"/>
</dbReference>
<dbReference type="GO" id="GO:0005786">
    <property type="term" value="C:signal recognition particle, endoplasmic reticulum targeting"/>
    <property type="evidence" value="ECO:0007669"/>
    <property type="project" value="UniProtKB-KW"/>
</dbReference>
<feature type="region of interest" description="Disordered" evidence="9">
    <location>
        <begin position="254"/>
        <end position="323"/>
    </location>
</feature>
<evidence type="ECO:0000256" key="7">
    <source>
        <dbReference type="ARBA" id="ARBA00023135"/>
    </source>
</evidence>
<keyword evidence="12" id="KW-1185">Reference proteome</keyword>
<evidence type="ECO:0000256" key="8">
    <source>
        <dbReference type="ARBA" id="ARBA00023274"/>
    </source>
</evidence>
<dbReference type="SUPFAM" id="SSF48452">
    <property type="entry name" value="TPR-like"/>
    <property type="match status" value="1"/>
</dbReference>
<organism evidence="11 12">
    <name type="scientific">Boletus edulis BED1</name>
    <dbReference type="NCBI Taxonomy" id="1328754"/>
    <lineage>
        <taxon>Eukaryota</taxon>
        <taxon>Fungi</taxon>
        <taxon>Dikarya</taxon>
        <taxon>Basidiomycota</taxon>
        <taxon>Agaricomycotina</taxon>
        <taxon>Agaricomycetes</taxon>
        <taxon>Agaricomycetidae</taxon>
        <taxon>Boletales</taxon>
        <taxon>Boletineae</taxon>
        <taxon>Boletaceae</taxon>
        <taxon>Boletoideae</taxon>
        <taxon>Boletus</taxon>
    </lineage>
</organism>
<dbReference type="GO" id="GO:0005783">
    <property type="term" value="C:endoplasmic reticulum"/>
    <property type="evidence" value="ECO:0007669"/>
    <property type="project" value="UniProtKB-SubCell"/>
</dbReference>
<name>A0AAD4GCF8_BOLED</name>
<evidence type="ECO:0000256" key="3">
    <source>
        <dbReference type="ARBA" id="ARBA00007676"/>
    </source>
</evidence>
<reference evidence="11" key="1">
    <citation type="submission" date="2019-10" db="EMBL/GenBank/DDBJ databases">
        <authorList>
            <consortium name="DOE Joint Genome Institute"/>
            <person name="Kuo A."/>
            <person name="Miyauchi S."/>
            <person name="Kiss E."/>
            <person name="Drula E."/>
            <person name="Kohler A."/>
            <person name="Sanchez-Garcia M."/>
            <person name="Andreopoulos B."/>
            <person name="Barry K.W."/>
            <person name="Bonito G."/>
            <person name="Buee M."/>
            <person name="Carver A."/>
            <person name="Chen C."/>
            <person name="Cichocki N."/>
            <person name="Clum A."/>
            <person name="Culley D."/>
            <person name="Crous P.W."/>
            <person name="Fauchery L."/>
            <person name="Girlanda M."/>
            <person name="Hayes R."/>
            <person name="Keri Z."/>
            <person name="LaButti K."/>
            <person name="Lipzen A."/>
            <person name="Lombard V."/>
            <person name="Magnuson J."/>
            <person name="Maillard F."/>
            <person name="Morin E."/>
            <person name="Murat C."/>
            <person name="Nolan M."/>
            <person name="Ohm R."/>
            <person name="Pangilinan J."/>
            <person name="Pereira M."/>
            <person name="Perotto S."/>
            <person name="Peter M."/>
            <person name="Riley R."/>
            <person name="Sitrit Y."/>
            <person name="Stielow B."/>
            <person name="Szollosi G."/>
            <person name="Zifcakova L."/>
            <person name="Stursova M."/>
            <person name="Spatafora J.W."/>
            <person name="Tedersoo L."/>
            <person name="Vaario L.-M."/>
            <person name="Yamada A."/>
            <person name="Yan M."/>
            <person name="Wang P."/>
            <person name="Xu J."/>
            <person name="Bruns T."/>
            <person name="Baldrian P."/>
            <person name="Vilgalys R."/>
            <person name="Henrissat B."/>
            <person name="Grigoriev I.V."/>
            <person name="Hibbett D."/>
            <person name="Nagy L.G."/>
            <person name="Martin F.M."/>
        </authorList>
    </citation>
    <scope>NUCLEOTIDE SEQUENCE</scope>
    <source>
        <strain evidence="11">BED1</strain>
    </source>
</reference>
<evidence type="ECO:0000256" key="5">
    <source>
        <dbReference type="ARBA" id="ARBA00022490"/>
    </source>
</evidence>
<protein>
    <recommendedName>
        <fullName evidence="4">Signal recognition particle subunit SRP72</fullName>
    </recommendedName>
</protein>
<feature type="region of interest" description="Disordered" evidence="9">
    <location>
        <begin position="1"/>
        <end position="22"/>
    </location>
</feature>
<keyword evidence="5" id="KW-0963">Cytoplasm</keyword>
<evidence type="ECO:0000313" key="12">
    <source>
        <dbReference type="Proteomes" id="UP001194468"/>
    </source>
</evidence>
<evidence type="ECO:0000256" key="1">
    <source>
        <dbReference type="ARBA" id="ARBA00004240"/>
    </source>
</evidence>
<dbReference type="PANTHER" id="PTHR14094">
    <property type="entry name" value="SIGNAL RECOGNITION PARTICLE 72"/>
    <property type="match status" value="1"/>
</dbReference>
<dbReference type="InterPro" id="IPR011990">
    <property type="entry name" value="TPR-like_helical_dom_sf"/>
</dbReference>
<reference evidence="11" key="2">
    <citation type="journal article" date="2020" name="Nat. Commun.">
        <title>Large-scale genome sequencing of mycorrhizal fungi provides insights into the early evolution of symbiotic traits.</title>
        <authorList>
            <person name="Miyauchi S."/>
            <person name="Kiss E."/>
            <person name="Kuo A."/>
            <person name="Drula E."/>
            <person name="Kohler A."/>
            <person name="Sanchez-Garcia M."/>
            <person name="Morin E."/>
            <person name="Andreopoulos B."/>
            <person name="Barry K.W."/>
            <person name="Bonito G."/>
            <person name="Buee M."/>
            <person name="Carver A."/>
            <person name="Chen C."/>
            <person name="Cichocki N."/>
            <person name="Clum A."/>
            <person name="Culley D."/>
            <person name="Crous P.W."/>
            <person name="Fauchery L."/>
            <person name="Girlanda M."/>
            <person name="Hayes R.D."/>
            <person name="Keri Z."/>
            <person name="LaButti K."/>
            <person name="Lipzen A."/>
            <person name="Lombard V."/>
            <person name="Magnuson J."/>
            <person name="Maillard F."/>
            <person name="Murat C."/>
            <person name="Nolan M."/>
            <person name="Ohm R.A."/>
            <person name="Pangilinan J."/>
            <person name="Pereira M.F."/>
            <person name="Perotto S."/>
            <person name="Peter M."/>
            <person name="Pfister S."/>
            <person name="Riley R."/>
            <person name="Sitrit Y."/>
            <person name="Stielow J.B."/>
            <person name="Szollosi G."/>
            <person name="Zifcakova L."/>
            <person name="Stursova M."/>
            <person name="Spatafora J.W."/>
            <person name="Tedersoo L."/>
            <person name="Vaario L.M."/>
            <person name="Yamada A."/>
            <person name="Yan M."/>
            <person name="Wang P."/>
            <person name="Xu J."/>
            <person name="Bruns T."/>
            <person name="Baldrian P."/>
            <person name="Vilgalys R."/>
            <person name="Dunand C."/>
            <person name="Henrissat B."/>
            <person name="Grigoriev I.V."/>
            <person name="Hibbett D."/>
            <person name="Nagy L.G."/>
            <person name="Martin F.M."/>
        </authorList>
    </citation>
    <scope>NUCLEOTIDE SEQUENCE</scope>
    <source>
        <strain evidence="11">BED1</strain>
    </source>
</reference>
<accession>A0AAD4GCF8</accession>
<keyword evidence="7" id="KW-0733">Signal recognition particle</keyword>
<evidence type="ECO:0000313" key="11">
    <source>
        <dbReference type="EMBL" id="KAF8435176.1"/>
    </source>
</evidence>
<dbReference type="AlphaFoldDB" id="A0AAD4GCF8"/>
<evidence type="ECO:0000256" key="6">
    <source>
        <dbReference type="ARBA" id="ARBA00022824"/>
    </source>
</evidence>
<evidence type="ECO:0000256" key="9">
    <source>
        <dbReference type="SAM" id="MobiDB-lite"/>
    </source>
</evidence>
<keyword evidence="6" id="KW-0256">Endoplasmic reticulum</keyword>
<dbReference type="InterPro" id="IPR026270">
    <property type="entry name" value="SRP72"/>
</dbReference>